<evidence type="ECO:0000256" key="1">
    <source>
        <dbReference type="ARBA" id="ARBA00008668"/>
    </source>
</evidence>
<dbReference type="PANTHER" id="PTHR43695:SF1">
    <property type="entry name" value="RHAMNOGALACTURONAN ACETYLESTERASE"/>
    <property type="match status" value="1"/>
</dbReference>
<dbReference type="GO" id="GO:0016788">
    <property type="term" value="F:hydrolase activity, acting on ester bonds"/>
    <property type="evidence" value="ECO:0007669"/>
    <property type="project" value="InterPro"/>
</dbReference>
<dbReference type="InterPro" id="IPR036514">
    <property type="entry name" value="SGNH_hydro_sf"/>
</dbReference>
<dbReference type="InterPro" id="IPR001087">
    <property type="entry name" value="GDSL"/>
</dbReference>
<dbReference type="Proteomes" id="UP000027222">
    <property type="component" value="Unassembled WGS sequence"/>
</dbReference>
<evidence type="ECO:0000313" key="3">
    <source>
        <dbReference type="EMBL" id="KDR85474.1"/>
    </source>
</evidence>
<keyword evidence="2" id="KW-0378">Hydrolase</keyword>
<gene>
    <name evidence="3" type="ORF">GALMADRAFT_84317</name>
</gene>
<dbReference type="EMBL" id="KL142367">
    <property type="protein sequence ID" value="KDR85474.1"/>
    <property type="molecule type" value="Genomic_DNA"/>
</dbReference>
<dbReference type="Pfam" id="PF00657">
    <property type="entry name" value="Lipase_GDSL"/>
    <property type="match status" value="1"/>
</dbReference>
<dbReference type="Gene3D" id="3.40.50.1110">
    <property type="entry name" value="SGNH hydrolase"/>
    <property type="match status" value="1"/>
</dbReference>
<sequence>MAKGGGGAGTDGWGQFLAQYLTLPVVNMAVGGTSARSYTDQGRFTTIINQVQAGDFVVIEFGHNDGSAGAVDNGNQDAVGNDTTTTATVVNSSGKSIVIHTFNFYIQNAVNSLKAKGAIPIVSSQTPDNIWTNGAIGGPPRFVGYAQLAGSRTGVTYIDHYAYVAQEFDSLGQTQTTTFFPNNQHLHTSPAGANVVAAAFVRGLSCSKSTLASKISSAGKAVPGKRDTKPS</sequence>
<dbReference type="PANTHER" id="PTHR43695">
    <property type="entry name" value="PUTATIVE (AFU_ORTHOLOGUE AFUA_2G17250)-RELATED"/>
    <property type="match status" value="1"/>
</dbReference>
<dbReference type="STRING" id="685588.A0A067TZQ1"/>
<evidence type="ECO:0000313" key="4">
    <source>
        <dbReference type="Proteomes" id="UP000027222"/>
    </source>
</evidence>
<dbReference type="HOGENOM" id="CLU_065859_0_0_1"/>
<dbReference type="OrthoDB" id="2141316at2759"/>
<protein>
    <submittedName>
        <fullName evidence="3">Uncharacterized protein</fullName>
    </submittedName>
</protein>
<reference evidence="4" key="1">
    <citation type="journal article" date="2014" name="Proc. Natl. Acad. Sci. U.S.A.">
        <title>Extensive sampling of basidiomycete genomes demonstrates inadequacy of the white-rot/brown-rot paradigm for wood decay fungi.</title>
        <authorList>
            <person name="Riley R."/>
            <person name="Salamov A.A."/>
            <person name="Brown D.W."/>
            <person name="Nagy L.G."/>
            <person name="Floudas D."/>
            <person name="Held B.W."/>
            <person name="Levasseur A."/>
            <person name="Lombard V."/>
            <person name="Morin E."/>
            <person name="Otillar R."/>
            <person name="Lindquist E.A."/>
            <person name="Sun H."/>
            <person name="LaButti K.M."/>
            <person name="Schmutz J."/>
            <person name="Jabbour D."/>
            <person name="Luo H."/>
            <person name="Baker S.E."/>
            <person name="Pisabarro A.G."/>
            <person name="Walton J.D."/>
            <person name="Blanchette R.A."/>
            <person name="Henrissat B."/>
            <person name="Martin F."/>
            <person name="Cullen D."/>
            <person name="Hibbett D.S."/>
            <person name="Grigoriev I.V."/>
        </authorList>
    </citation>
    <scope>NUCLEOTIDE SEQUENCE [LARGE SCALE GENOMIC DNA]</scope>
    <source>
        <strain evidence="4">CBS 339.88</strain>
    </source>
</reference>
<comment type="similarity">
    <text evidence="1">Belongs to the 'GDSL' lipolytic enzyme family.</text>
</comment>
<evidence type="ECO:0000256" key="2">
    <source>
        <dbReference type="ARBA" id="ARBA00022801"/>
    </source>
</evidence>
<proteinExistence type="inferred from homology"/>
<dbReference type="AlphaFoldDB" id="A0A067TZQ1"/>
<name>A0A067TZQ1_GALM3</name>
<dbReference type="InterPro" id="IPR037459">
    <property type="entry name" value="RhgT-like"/>
</dbReference>
<dbReference type="SUPFAM" id="SSF52266">
    <property type="entry name" value="SGNH hydrolase"/>
    <property type="match status" value="1"/>
</dbReference>
<keyword evidence="4" id="KW-1185">Reference proteome</keyword>
<organism evidence="3 4">
    <name type="scientific">Galerina marginata (strain CBS 339.88)</name>
    <dbReference type="NCBI Taxonomy" id="685588"/>
    <lineage>
        <taxon>Eukaryota</taxon>
        <taxon>Fungi</taxon>
        <taxon>Dikarya</taxon>
        <taxon>Basidiomycota</taxon>
        <taxon>Agaricomycotina</taxon>
        <taxon>Agaricomycetes</taxon>
        <taxon>Agaricomycetidae</taxon>
        <taxon>Agaricales</taxon>
        <taxon>Agaricineae</taxon>
        <taxon>Strophariaceae</taxon>
        <taxon>Galerina</taxon>
    </lineage>
</organism>
<accession>A0A067TZQ1</accession>